<comment type="caution">
    <text evidence="1">The sequence shown here is derived from an EMBL/GenBank/DDBJ whole genome shotgun (WGS) entry which is preliminary data.</text>
</comment>
<gene>
    <name evidence="1" type="ORF">BCR36DRAFT_587305</name>
</gene>
<reference evidence="1 2" key="2">
    <citation type="submission" date="2016-08" db="EMBL/GenBank/DDBJ databases">
        <title>Pervasive Adenine N6-methylation of Active Genes in Fungi.</title>
        <authorList>
            <consortium name="DOE Joint Genome Institute"/>
            <person name="Mondo S.J."/>
            <person name="Dannebaum R.O."/>
            <person name="Kuo R.C."/>
            <person name="Labutti K."/>
            <person name="Haridas S."/>
            <person name="Kuo A."/>
            <person name="Salamov A."/>
            <person name="Ahrendt S.R."/>
            <person name="Lipzen A."/>
            <person name="Sullivan W."/>
            <person name="Andreopoulos W.B."/>
            <person name="Clum A."/>
            <person name="Lindquist E."/>
            <person name="Daum C."/>
            <person name="Ramamoorthy G.K."/>
            <person name="Gryganskyi A."/>
            <person name="Culley D."/>
            <person name="Magnuson J.K."/>
            <person name="James T.Y."/>
            <person name="O'Malley M.A."/>
            <person name="Stajich J.E."/>
            <person name="Spatafora J.W."/>
            <person name="Visel A."/>
            <person name="Grigoriev I.V."/>
        </authorList>
    </citation>
    <scope>NUCLEOTIDE SEQUENCE [LARGE SCALE GENOMIC DNA]</scope>
    <source>
        <strain evidence="2">finn</strain>
    </source>
</reference>
<name>A0A1Y1UXA6_9FUNG</name>
<organism evidence="1 2">
    <name type="scientific">Piromyces finnis</name>
    <dbReference type="NCBI Taxonomy" id="1754191"/>
    <lineage>
        <taxon>Eukaryota</taxon>
        <taxon>Fungi</taxon>
        <taxon>Fungi incertae sedis</taxon>
        <taxon>Chytridiomycota</taxon>
        <taxon>Chytridiomycota incertae sedis</taxon>
        <taxon>Neocallimastigomycetes</taxon>
        <taxon>Neocallimastigales</taxon>
        <taxon>Neocallimastigaceae</taxon>
        <taxon>Piromyces</taxon>
    </lineage>
</organism>
<sequence>MENKILEYLNKRKKCNDQKKCNGRKKIKLSNSLSNINVVENLEKNNNSLEPNNITEGNLEEMDKSQSSPSFLTLDMQNNTNNTQPFKGFSSCNDNTNKEMEGNNINYEEGYSLIDFNTLNNPRIPCQPNNDGNNYGQGIDSNSQLDLVLSQENELLNNNMIIHTIEHQQQLQPQPQLLQLLLLLQSQPQLQQLLLLLQSQPQLQQLLLQSQSQIPQLLLLLQSQSQLLQLLQLLLQSQPQPQQLQSILQDERTLSNRNQTKFSPFNGVNKC</sequence>
<dbReference type="AlphaFoldDB" id="A0A1Y1UXA6"/>
<dbReference type="EMBL" id="MCFH01000067">
    <property type="protein sequence ID" value="ORX42312.1"/>
    <property type="molecule type" value="Genomic_DNA"/>
</dbReference>
<reference evidence="1 2" key="1">
    <citation type="submission" date="2016-08" db="EMBL/GenBank/DDBJ databases">
        <title>Genomes of anaerobic fungi encode conserved fungal cellulosomes for biomass hydrolysis.</title>
        <authorList>
            <consortium name="DOE Joint Genome Institute"/>
            <person name="Haitjema C.H."/>
            <person name="Gilmore S.P."/>
            <person name="Henske J.K."/>
            <person name="Solomon K.V."/>
            <person name="De Groot R."/>
            <person name="Kuo A."/>
            <person name="Mondo S.J."/>
            <person name="Salamov A.A."/>
            <person name="Labutti K."/>
            <person name="Zhao Z."/>
            <person name="Chiniquy J."/>
            <person name="Barry K."/>
            <person name="Brewer H.M."/>
            <person name="Purvine S.O."/>
            <person name="Wright A.T."/>
            <person name="Boxma B."/>
            <person name="Van Alen T."/>
            <person name="Hackstein J.H."/>
            <person name="Baker S.E."/>
            <person name="Grigoriev I.V."/>
            <person name="O'Malley M.A."/>
        </authorList>
    </citation>
    <scope>NUCLEOTIDE SEQUENCE [LARGE SCALE GENOMIC DNA]</scope>
    <source>
        <strain evidence="2">finn</strain>
    </source>
</reference>
<accession>A0A1Y1UXA6</accession>
<keyword evidence="2" id="KW-1185">Reference proteome</keyword>
<protein>
    <submittedName>
        <fullName evidence="1">Uncharacterized protein</fullName>
    </submittedName>
</protein>
<dbReference type="Proteomes" id="UP000193719">
    <property type="component" value="Unassembled WGS sequence"/>
</dbReference>
<evidence type="ECO:0000313" key="1">
    <source>
        <dbReference type="EMBL" id="ORX42312.1"/>
    </source>
</evidence>
<proteinExistence type="predicted"/>
<evidence type="ECO:0000313" key="2">
    <source>
        <dbReference type="Proteomes" id="UP000193719"/>
    </source>
</evidence>